<keyword evidence="5 6" id="KW-0472">Membrane</keyword>
<accession>A0ABM8E7E9</accession>
<comment type="subcellular location">
    <subcellularLocation>
        <location evidence="1">Cell membrane</location>
        <topology evidence="1">Multi-pass membrane protein</topology>
    </subcellularLocation>
</comment>
<dbReference type="Pfam" id="PF00482">
    <property type="entry name" value="T2SSF"/>
    <property type="match status" value="1"/>
</dbReference>
<evidence type="ECO:0000259" key="7">
    <source>
        <dbReference type="Pfam" id="PF00482"/>
    </source>
</evidence>
<feature type="transmembrane region" description="Helical" evidence="6">
    <location>
        <begin position="296"/>
        <end position="318"/>
    </location>
</feature>
<dbReference type="RefSeq" id="WP_202072516.1">
    <property type="nucleotide sequence ID" value="NZ_AP027142.1"/>
</dbReference>
<evidence type="ECO:0000256" key="3">
    <source>
        <dbReference type="ARBA" id="ARBA00022692"/>
    </source>
</evidence>
<dbReference type="Proteomes" id="UP001317629">
    <property type="component" value="Chromosome"/>
</dbReference>
<organism evidence="8 9">
    <name type="scientific">Methylocystis iwaonis</name>
    <dbReference type="NCBI Taxonomy" id="2885079"/>
    <lineage>
        <taxon>Bacteria</taxon>
        <taxon>Pseudomonadati</taxon>
        <taxon>Pseudomonadota</taxon>
        <taxon>Alphaproteobacteria</taxon>
        <taxon>Hyphomicrobiales</taxon>
        <taxon>Methylocystaceae</taxon>
        <taxon>Methylocystis</taxon>
    </lineage>
</organism>
<feature type="transmembrane region" description="Helical" evidence="6">
    <location>
        <begin position="116"/>
        <end position="136"/>
    </location>
</feature>
<keyword evidence="9" id="KW-1185">Reference proteome</keyword>
<name>A0ABM8E7E9_9HYPH</name>
<evidence type="ECO:0000256" key="2">
    <source>
        <dbReference type="ARBA" id="ARBA00022475"/>
    </source>
</evidence>
<sequence length="325" mass="35774">MDELVEKITNTHFVVSALTAIAVIATIITLAMPLLSDDSLAKRMKSVSSERERIRQRERALAKSQQQVKGLRHESKTYMKNIVEKFSLSTWLNTEDAKMKLASAGFRGPQAEIAFLFFRLVTPIGFFLAALLWVVVFSDPETGMLFKAGAVIAATYLGIKAPEVFISNTIANRQQSMQRAFPDALDLMLICVESGMSIEHAFRKVGQEIGVQSLPLAEEFALATAELSYLPDRRTAYINLAARTGLDGVKQISTVLIQAEKYGTPLGQALRITAQESRDNRLMEAEKKAAALPPKLTVPMIIFFLPVLMVVVLAPAAIQVMQTTG</sequence>
<dbReference type="EMBL" id="AP027142">
    <property type="protein sequence ID" value="BDV33823.1"/>
    <property type="molecule type" value="Genomic_DNA"/>
</dbReference>
<evidence type="ECO:0000313" key="9">
    <source>
        <dbReference type="Proteomes" id="UP001317629"/>
    </source>
</evidence>
<dbReference type="PANTHER" id="PTHR35007:SF2">
    <property type="entry name" value="PILUS ASSEMBLE PROTEIN"/>
    <property type="match status" value="1"/>
</dbReference>
<proteinExistence type="predicted"/>
<feature type="domain" description="Type II secretion system protein GspF" evidence="7">
    <location>
        <begin position="185"/>
        <end position="313"/>
    </location>
</feature>
<dbReference type="InterPro" id="IPR018076">
    <property type="entry name" value="T2SS_GspF_dom"/>
</dbReference>
<protein>
    <submittedName>
        <fullName evidence="8">Type II secretion system protein</fullName>
    </submittedName>
</protein>
<evidence type="ECO:0000313" key="8">
    <source>
        <dbReference type="EMBL" id="BDV33823.1"/>
    </source>
</evidence>
<feature type="transmembrane region" description="Helical" evidence="6">
    <location>
        <begin position="12"/>
        <end position="35"/>
    </location>
</feature>
<keyword evidence="4 6" id="KW-1133">Transmembrane helix</keyword>
<evidence type="ECO:0000256" key="1">
    <source>
        <dbReference type="ARBA" id="ARBA00004651"/>
    </source>
</evidence>
<evidence type="ECO:0000256" key="6">
    <source>
        <dbReference type="SAM" id="Phobius"/>
    </source>
</evidence>
<keyword evidence="3 6" id="KW-0812">Transmembrane</keyword>
<keyword evidence="2" id="KW-1003">Cell membrane</keyword>
<gene>
    <name evidence="8" type="primary">ctpI</name>
    <name evidence="8" type="ORF">SS37A_13520</name>
</gene>
<evidence type="ECO:0000256" key="5">
    <source>
        <dbReference type="ARBA" id="ARBA00023136"/>
    </source>
</evidence>
<dbReference type="PANTHER" id="PTHR35007">
    <property type="entry name" value="INTEGRAL MEMBRANE PROTEIN-RELATED"/>
    <property type="match status" value="1"/>
</dbReference>
<evidence type="ECO:0000256" key="4">
    <source>
        <dbReference type="ARBA" id="ARBA00022989"/>
    </source>
</evidence>
<reference evidence="8 9" key="1">
    <citation type="journal article" date="2023" name="Int. J. Syst. Evol. Microbiol.">
        <title>Methylocystis iwaonis sp. nov., a type II methane-oxidizing bacterium from surface soil of a rice paddy field in Japan, and emended description of the genus Methylocystis (ex Whittenbury et al. 1970) Bowman et al. 1993.</title>
        <authorList>
            <person name="Kaise H."/>
            <person name="Sawadogo J.B."/>
            <person name="Alam M.S."/>
            <person name="Ueno C."/>
            <person name="Dianou D."/>
            <person name="Shinjo R."/>
            <person name="Asakawa S."/>
        </authorList>
    </citation>
    <scope>NUCLEOTIDE SEQUENCE [LARGE SCALE GENOMIC DNA]</scope>
    <source>
        <strain evidence="8 9">SS37A-Re</strain>
    </source>
</reference>